<dbReference type="AlphaFoldDB" id="A0A1I7M4F6"/>
<protein>
    <submittedName>
        <fullName evidence="2">Conjugal transfer pilus assembly protein TrbC</fullName>
    </submittedName>
</protein>
<feature type="chain" id="PRO_5011768659" evidence="1">
    <location>
        <begin position="30"/>
        <end position="206"/>
    </location>
</feature>
<keyword evidence="3" id="KW-1185">Reference proteome</keyword>
<dbReference type="NCBIfam" id="TIGR02742">
    <property type="entry name" value="TrbC_Ftype"/>
    <property type="match status" value="1"/>
</dbReference>
<name>A0A1I7M4F6_9BURK</name>
<dbReference type="Pfam" id="PF09673">
    <property type="entry name" value="TrbC_Ftype"/>
    <property type="match status" value="1"/>
</dbReference>
<gene>
    <name evidence="2" type="ORF">SAMN05216552_105517</name>
</gene>
<evidence type="ECO:0000313" key="2">
    <source>
        <dbReference type="EMBL" id="SFV16757.1"/>
    </source>
</evidence>
<keyword evidence="1" id="KW-0732">Signal</keyword>
<dbReference type="InterPro" id="IPR019106">
    <property type="entry name" value="T4SS_TrbC"/>
</dbReference>
<dbReference type="STRING" id="1035707.SAMN05216552_105517"/>
<organism evidence="2 3">
    <name type="scientific">Pseudoduganella namucuonensis</name>
    <dbReference type="NCBI Taxonomy" id="1035707"/>
    <lineage>
        <taxon>Bacteria</taxon>
        <taxon>Pseudomonadati</taxon>
        <taxon>Pseudomonadota</taxon>
        <taxon>Betaproteobacteria</taxon>
        <taxon>Burkholderiales</taxon>
        <taxon>Oxalobacteraceae</taxon>
        <taxon>Telluria group</taxon>
        <taxon>Pseudoduganella</taxon>
    </lineage>
</organism>
<dbReference type="Proteomes" id="UP000199391">
    <property type="component" value="Unassembled WGS sequence"/>
</dbReference>
<evidence type="ECO:0000313" key="3">
    <source>
        <dbReference type="Proteomes" id="UP000199391"/>
    </source>
</evidence>
<proteinExistence type="predicted"/>
<feature type="signal peptide" evidence="1">
    <location>
        <begin position="1"/>
        <end position="29"/>
    </location>
</feature>
<dbReference type="EMBL" id="FPBO01000055">
    <property type="protein sequence ID" value="SFV16757.1"/>
    <property type="molecule type" value="Genomic_DNA"/>
</dbReference>
<accession>A0A1I7M4F6</accession>
<dbReference type="InterPro" id="IPR014113">
    <property type="entry name" value="T4SS_TrbC_subgr"/>
</dbReference>
<sequence length="206" mass="21458">MSAIDCKLHKHARRLVLALACAVVAPAWSGEFPPPHRIDRLLRPQAGGAIDLGEVARGYEAVGVGAMPHAGAPRLLVFVSLAMPDGSLRRLAADAPRAGAVLVLRGLHEGSMVRTAARIRQLGGGNAAIQVDPKAFARFGIEQVPTIVLARGAAATSACQERGCAAPGDFVSVAGDVTLDYALEHIARGTPRFAAEARRLRGRGAP</sequence>
<evidence type="ECO:0000256" key="1">
    <source>
        <dbReference type="SAM" id="SignalP"/>
    </source>
</evidence>
<reference evidence="3" key="1">
    <citation type="submission" date="2016-10" db="EMBL/GenBank/DDBJ databases">
        <authorList>
            <person name="Varghese N."/>
            <person name="Submissions S."/>
        </authorList>
    </citation>
    <scope>NUCLEOTIDE SEQUENCE [LARGE SCALE GENOMIC DNA]</scope>
    <source>
        <strain evidence="3">CGMCC 1.11014</strain>
    </source>
</reference>